<evidence type="ECO:0000313" key="2">
    <source>
        <dbReference type="Proteomes" id="UP000224915"/>
    </source>
</evidence>
<gene>
    <name evidence="1" type="ORF">ATL40_0754</name>
</gene>
<dbReference type="EMBL" id="PDJD01000001">
    <property type="protein sequence ID" value="PFG19197.1"/>
    <property type="molecule type" value="Genomic_DNA"/>
</dbReference>
<name>A0A2A9CXN2_9MICO</name>
<evidence type="ECO:0000313" key="1">
    <source>
        <dbReference type="EMBL" id="PFG19197.1"/>
    </source>
</evidence>
<dbReference type="Proteomes" id="UP000224915">
    <property type="component" value="Unassembled WGS sequence"/>
</dbReference>
<keyword evidence="2" id="KW-1185">Reference proteome</keyword>
<comment type="caution">
    <text evidence="1">The sequence shown here is derived from an EMBL/GenBank/DDBJ whole genome shotgun (WGS) entry which is preliminary data.</text>
</comment>
<dbReference type="AlphaFoldDB" id="A0A2A9CXN2"/>
<organism evidence="1 2">
    <name type="scientific">Serinibacter salmoneus</name>
    <dbReference type="NCBI Taxonomy" id="556530"/>
    <lineage>
        <taxon>Bacteria</taxon>
        <taxon>Bacillati</taxon>
        <taxon>Actinomycetota</taxon>
        <taxon>Actinomycetes</taxon>
        <taxon>Micrococcales</taxon>
        <taxon>Beutenbergiaceae</taxon>
        <taxon>Serinibacter</taxon>
    </lineage>
</organism>
<proteinExistence type="predicted"/>
<sequence>MTDPYGLIHRPHCPASPPVVKPSTSERWLLVTCPDCRARALAHNTPLKETR</sequence>
<reference evidence="1 2" key="1">
    <citation type="submission" date="2017-10" db="EMBL/GenBank/DDBJ databases">
        <title>Sequencing the genomes of 1000 actinobacteria strains.</title>
        <authorList>
            <person name="Klenk H.-P."/>
        </authorList>
    </citation>
    <scope>NUCLEOTIDE SEQUENCE [LARGE SCALE GENOMIC DNA]</scope>
    <source>
        <strain evidence="1 2">DSM 21801</strain>
    </source>
</reference>
<protein>
    <submittedName>
        <fullName evidence="1">Uncharacterized protein</fullName>
    </submittedName>
</protein>
<accession>A0A2A9CXN2</accession>